<feature type="compositionally biased region" description="Low complexity" evidence="1">
    <location>
        <begin position="211"/>
        <end position="225"/>
    </location>
</feature>
<dbReference type="AlphaFoldDB" id="A0A3M8DR02"/>
<dbReference type="Proteomes" id="UP000271031">
    <property type="component" value="Unassembled WGS sequence"/>
</dbReference>
<dbReference type="Pfam" id="PF01476">
    <property type="entry name" value="LysM"/>
    <property type="match status" value="1"/>
</dbReference>
<evidence type="ECO:0000259" key="2">
    <source>
        <dbReference type="PROSITE" id="PS51782"/>
    </source>
</evidence>
<dbReference type="Gene3D" id="3.10.350.10">
    <property type="entry name" value="LysM domain"/>
    <property type="match status" value="1"/>
</dbReference>
<comment type="caution">
    <text evidence="3">The sequence shown here is derived from an EMBL/GenBank/DDBJ whole genome shotgun (WGS) entry which is preliminary data.</text>
</comment>
<feature type="region of interest" description="Disordered" evidence="1">
    <location>
        <begin position="250"/>
        <end position="335"/>
    </location>
</feature>
<feature type="compositionally biased region" description="Polar residues" evidence="1">
    <location>
        <begin position="320"/>
        <end position="335"/>
    </location>
</feature>
<feature type="compositionally biased region" description="Low complexity" evidence="1">
    <location>
        <begin position="284"/>
        <end position="298"/>
    </location>
</feature>
<dbReference type="CDD" id="cd00118">
    <property type="entry name" value="LysM"/>
    <property type="match status" value="1"/>
</dbReference>
<dbReference type="PROSITE" id="PS51782">
    <property type="entry name" value="LYSM"/>
    <property type="match status" value="1"/>
</dbReference>
<proteinExistence type="predicted"/>
<reference evidence="3 4" key="1">
    <citation type="submission" date="2018-10" db="EMBL/GenBank/DDBJ databases">
        <title>Phylogenomics of Brevibacillus.</title>
        <authorList>
            <person name="Dunlap C."/>
        </authorList>
    </citation>
    <scope>NUCLEOTIDE SEQUENCE [LARGE SCALE GENOMIC DNA]</scope>
    <source>
        <strain evidence="3 4">JCM 15716</strain>
    </source>
</reference>
<dbReference type="OrthoDB" id="2966368at2"/>
<organism evidence="3 4">
    <name type="scientific">Brevibacillus fluminis</name>
    <dbReference type="NCBI Taxonomy" id="511487"/>
    <lineage>
        <taxon>Bacteria</taxon>
        <taxon>Bacillati</taxon>
        <taxon>Bacillota</taxon>
        <taxon>Bacilli</taxon>
        <taxon>Bacillales</taxon>
        <taxon>Paenibacillaceae</taxon>
        <taxon>Brevibacillus</taxon>
    </lineage>
</organism>
<dbReference type="SUPFAM" id="SSF54106">
    <property type="entry name" value="LysM domain"/>
    <property type="match status" value="1"/>
</dbReference>
<dbReference type="InterPro" id="IPR036779">
    <property type="entry name" value="LysM_dom_sf"/>
</dbReference>
<evidence type="ECO:0000313" key="4">
    <source>
        <dbReference type="Proteomes" id="UP000271031"/>
    </source>
</evidence>
<protein>
    <submittedName>
        <fullName evidence="3">LysM peptidoglycan-binding domain-containing protein</fullName>
    </submittedName>
</protein>
<dbReference type="SMART" id="SM00257">
    <property type="entry name" value="LysM"/>
    <property type="match status" value="1"/>
</dbReference>
<keyword evidence="4" id="KW-1185">Reference proteome</keyword>
<feature type="domain" description="LysM" evidence="2">
    <location>
        <begin position="632"/>
        <end position="675"/>
    </location>
</feature>
<dbReference type="Pfam" id="PF20918">
    <property type="entry name" value="SPOCS_spoVID-N"/>
    <property type="match status" value="1"/>
</dbReference>
<dbReference type="InterPro" id="IPR018392">
    <property type="entry name" value="LysM"/>
</dbReference>
<feature type="compositionally biased region" description="Low complexity" evidence="1">
    <location>
        <begin position="590"/>
        <end position="604"/>
    </location>
</feature>
<evidence type="ECO:0000313" key="3">
    <source>
        <dbReference type="EMBL" id="RNB90543.1"/>
    </source>
</evidence>
<dbReference type="EMBL" id="RHHQ01000007">
    <property type="protein sequence ID" value="RNB90543.1"/>
    <property type="molecule type" value="Genomic_DNA"/>
</dbReference>
<dbReference type="RefSeq" id="WP_122917469.1">
    <property type="nucleotide sequence ID" value="NZ_RHHQ01000007.1"/>
</dbReference>
<accession>A0A3M8DR02</accession>
<feature type="region of interest" description="Disordered" evidence="1">
    <location>
        <begin position="199"/>
        <end position="225"/>
    </location>
</feature>
<gene>
    <name evidence="3" type="ORF">EDM56_08540</name>
</gene>
<evidence type="ECO:0000256" key="1">
    <source>
        <dbReference type="SAM" id="MobiDB-lite"/>
    </source>
</evidence>
<feature type="region of interest" description="Disordered" evidence="1">
    <location>
        <begin position="581"/>
        <end position="604"/>
    </location>
</feature>
<dbReference type="InterPro" id="IPR048862">
    <property type="entry name" value="SPOCS_spoVID_N"/>
</dbReference>
<sequence>MSPQNDLLSYTFKETIFLTAEKAGIKSLTELELEPNVEIIENEADVSITGYLLLTAKYDPINEAEEERDSGEGAKSLVEAMKFTPFRLEQGESTDYLYTREQEITHRIPVNISIPRSDIGEKTDIGAIVNSIDYELLGTNQMMVQAELQITGLSLQEQAWDAVGTDESASYPPPFGYVNQYEDQVEASGENWEFMHTAEEEQDDAQPFRPYDPYHQSYPPYSQYEPTSLDEIERKLDALEQEIAFQNQNEQQSSFQPFGNHDDQSAVTPPFPPYVPYQTNYTYPQSPQSPDQSPYASQFYQPPSPDVLAQNWQQHEESAEQSPTQSPYASQFYQPPSSDVLAQNWQQHQESAEQWAEQFGEQFGEQSAEHSVPLQFGDISFTTQEETERHIEFGESKTFDSPHLQSVAEGMPLESTQPFTINLDSGSASTKKSAAFQSAAIQHESAITEVELTESAIKEVELRESAQNGQPNDVSYQSDLKLQAEAFPLHDSALHTDVRNDVHVEEDLELSIHPEGNAVDPEEAQQVAAELESALLGVESVLAEAQEPTADNKEVKIAISTKAAPEKDESVNLTNLFTARRDVGGKGSDSESASSSARGAQAAQESRRSSLELFSGLSSFAQGQTENFSKMRMCIIQRNETLEGIAARYSVSMGKLMEVNRLPSDRVAAGQILYIP</sequence>
<name>A0A3M8DR02_9BACL</name>